<accession>A0A835CR97</accession>
<evidence type="ECO:0000256" key="1">
    <source>
        <dbReference type="SAM" id="MobiDB-lite"/>
    </source>
</evidence>
<name>A0A835CR97_APHGI</name>
<comment type="caution">
    <text evidence="2">The sequence shown here is derived from an EMBL/GenBank/DDBJ whole genome shotgun (WGS) entry which is preliminary data.</text>
</comment>
<proteinExistence type="predicted"/>
<dbReference type="Pfam" id="PF02178">
    <property type="entry name" value="AT_hook"/>
    <property type="match status" value="2"/>
</dbReference>
<dbReference type="InterPro" id="IPR017956">
    <property type="entry name" value="AT_hook_DNA-bd_motif"/>
</dbReference>
<feature type="compositionally biased region" description="Polar residues" evidence="1">
    <location>
        <begin position="161"/>
        <end position="177"/>
    </location>
</feature>
<organism evidence="2 3">
    <name type="scientific">Aphidius gifuensis</name>
    <name type="common">Parasitoid wasp</name>
    <dbReference type="NCBI Taxonomy" id="684658"/>
    <lineage>
        <taxon>Eukaryota</taxon>
        <taxon>Metazoa</taxon>
        <taxon>Ecdysozoa</taxon>
        <taxon>Arthropoda</taxon>
        <taxon>Hexapoda</taxon>
        <taxon>Insecta</taxon>
        <taxon>Pterygota</taxon>
        <taxon>Neoptera</taxon>
        <taxon>Endopterygota</taxon>
        <taxon>Hymenoptera</taxon>
        <taxon>Apocrita</taxon>
        <taxon>Ichneumonoidea</taxon>
        <taxon>Braconidae</taxon>
        <taxon>Aphidiinae</taxon>
        <taxon>Aphidius</taxon>
    </lineage>
</organism>
<sequence>MNNNKKKHKSIEAVAINLINNIKKRGRPKKEEKRKIIHHDHDDPIDQSTTIVNLRNKTTQGINNGPGAHVSSMCKTYVGASNLETTANSKFNQDNCFEANHSVQFIKKRGRPKKAEVIHHHDPSIEETNNKLKNAMTVNSSLKQLSASNRDYGASIDKKSSQNNDKSVCSPDQNFNMDENADVKNKKIPVHISVQPPMKNIVHETIQQYGIEQIAPHMVPGFLSTADESSICNQGKLDQAMPFQ</sequence>
<evidence type="ECO:0000313" key="3">
    <source>
        <dbReference type="Proteomes" id="UP000639338"/>
    </source>
</evidence>
<feature type="region of interest" description="Disordered" evidence="1">
    <location>
        <begin position="153"/>
        <end position="178"/>
    </location>
</feature>
<evidence type="ECO:0000313" key="2">
    <source>
        <dbReference type="EMBL" id="KAF7991023.1"/>
    </source>
</evidence>
<dbReference type="AlphaFoldDB" id="A0A835CR97"/>
<dbReference type="GO" id="GO:0003677">
    <property type="term" value="F:DNA binding"/>
    <property type="evidence" value="ECO:0007669"/>
    <property type="project" value="InterPro"/>
</dbReference>
<dbReference type="EMBL" id="JACMRX010000004">
    <property type="protein sequence ID" value="KAF7991023.1"/>
    <property type="molecule type" value="Genomic_DNA"/>
</dbReference>
<reference evidence="2 3" key="1">
    <citation type="submission" date="2020-08" db="EMBL/GenBank/DDBJ databases">
        <title>Aphidius gifuensis genome sequencing and assembly.</title>
        <authorList>
            <person name="Du Z."/>
        </authorList>
    </citation>
    <scope>NUCLEOTIDE SEQUENCE [LARGE SCALE GENOMIC DNA]</scope>
    <source>
        <strain evidence="2">YNYX2018</strain>
        <tissue evidence="2">Adults</tissue>
    </source>
</reference>
<keyword evidence="3" id="KW-1185">Reference proteome</keyword>
<protein>
    <submittedName>
        <fullName evidence="2">Uncharacterized protein</fullName>
    </submittedName>
</protein>
<gene>
    <name evidence="2" type="ORF">HCN44_000828</name>
</gene>
<dbReference type="Proteomes" id="UP000639338">
    <property type="component" value="Unassembled WGS sequence"/>
</dbReference>